<keyword evidence="2" id="KW-1185">Reference proteome</keyword>
<dbReference type="EMBL" id="MU274902">
    <property type="protein sequence ID" value="KAI0093394.1"/>
    <property type="molecule type" value="Genomic_DNA"/>
</dbReference>
<accession>A0ACB8UGI2</accession>
<protein>
    <submittedName>
        <fullName evidence="1">Uncharacterized protein</fullName>
    </submittedName>
</protein>
<name>A0ACB8UGI2_9APHY</name>
<dbReference type="Proteomes" id="UP001055072">
    <property type="component" value="Unassembled WGS sequence"/>
</dbReference>
<sequence>MGMDPSLPTSASRKVHNRSNVASGSNISIKRLLEAIPVALKAAPQLSGADFSVEVSRDDVTDNFGNAIPEVDYEFFKLNILPPLHPFIDIDTIISDLEDDEFIVNGRWAAFPRDPWTYAIDSSGLQRKKENEVFAPLTTIIREITSSRRATVSARRALDYESSSDSVPVCCFDKKDAMPDGYFVFNTPNQPAMRLDGRPYWRDLATPAEFKLRDRKEDLQGDISKICRDMHQIMREDPRRRFVFGFTIENTRMRIWMASRSQVVVSRPFNFITDHKKFLHFFLSQTYAPAHELGADPTMTLVKASATGECVYDITVHDVKGKGKAGLPVPIVFRTAGLINDHGTNSLLGRGTRIWRVRRLVDGKPDATSPGRVLKDSWVDEDREREGDILQQITGQPDISDTVRKALVALFLTPIACGDVLVKGRPDGTRSLITRGAHVPDTGMFSLKAFGHIPSHTQCTTSSIVPTPGYQQRNIANHFKKQHYRIVFAEECEPLSQKTSLRDVFTSLLRMTNGLFVLHQSGSGWVHRDLSSGNILYDRESDRWMLSDVEYARRLDAKVPHEMRTGTANFMAVEVDSGRYLYGAYTKRENNDEEQKKAVQPSVEDIAAEIIKPLRDDGPFSSEDRGHELVHQYTEPVTNSGQIFLYNPTHDLESLWWIAVYFVVNRETSLVVPASSRDGPAPMKSYQRDITHPDPKHGVTQQEESTQEVMAEQLLHLNSNNEASVVHNLDDTQREYVRSLFYDKSARALAIGRIAATPLDEHMEKLPAHLRAIGRQLIKLRQDLRMHYDTIESPGYEIDKMVCSKTRLYSAFRDAFISTLKILKPLDIITSPLLPEPDTGVLPLQVTVDEKPDHATSASLVNDGSKRKICGEGPSSPAPKRQKHEPEDPTDASRKGAVP</sequence>
<evidence type="ECO:0000313" key="2">
    <source>
        <dbReference type="Proteomes" id="UP001055072"/>
    </source>
</evidence>
<gene>
    <name evidence="1" type="ORF">BDY19DRAFT_990038</name>
</gene>
<organism evidence="1 2">
    <name type="scientific">Irpex rosettiformis</name>
    <dbReference type="NCBI Taxonomy" id="378272"/>
    <lineage>
        <taxon>Eukaryota</taxon>
        <taxon>Fungi</taxon>
        <taxon>Dikarya</taxon>
        <taxon>Basidiomycota</taxon>
        <taxon>Agaricomycotina</taxon>
        <taxon>Agaricomycetes</taxon>
        <taxon>Polyporales</taxon>
        <taxon>Irpicaceae</taxon>
        <taxon>Irpex</taxon>
    </lineage>
</organism>
<comment type="caution">
    <text evidence="1">The sequence shown here is derived from an EMBL/GenBank/DDBJ whole genome shotgun (WGS) entry which is preliminary data.</text>
</comment>
<proteinExistence type="predicted"/>
<reference evidence="1" key="1">
    <citation type="journal article" date="2021" name="Environ. Microbiol.">
        <title>Gene family expansions and transcriptome signatures uncover fungal adaptations to wood decay.</title>
        <authorList>
            <person name="Hage H."/>
            <person name="Miyauchi S."/>
            <person name="Viragh M."/>
            <person name="Drula E."/>
            <person name="Min B."/>
            <person name="Chaduli D."/>
            <person name="Navarro D."/>
            <person name="Favel A."/>
            <person name="Norest M."/>
            <person name="Lesage-Meessen L."/>
            <person name="Balint B."/>
            <person name="Merenyi Z."/>
            <person name="de Eugenio L."/>
            <person name="Morin E."/>
            <person name="Martinez A.T."/>
            <person name="Baldrian P."/>
            <person name="Stursova M."/>
            <person name="Martinez M.J."/>
            <person name="Novotny C."/>
            <person name="Magnuson J.K."/>
            <person name="Spatafora J.W."/>
            <person name="Maurice S."/>
            <person name="Pangilinan J."/>
            <person name="Andreopoulos W."/>
            <person name="LaButti K."/>
            <person name="Hundley H."/>
            <person name="Na H."/>
            <person name="Kuo A."/>
            <person name="Barry K."/>
            <person name="Lipzen A."/>
            <person name="Henrissat B."/>
            <person name="Riley R."/>
            <person name="Ahrendt S."/>
            <person name="Nagy L.G."/>
            <person name="Grigoriev I.V."/>
            <person name="Martin F."/>
            <person name="Rosso M.N."/>
        </authorList>
    </citation>
    <scope>NUCLEOTIDE SEQUENCE</scope>
    <source>
        <strain evidence="1">CBS 384.51</strain>
    </source>
</reference>
<evidence type="ECO:0000313" key="1">
    <source>
        <dbReference type="EMBL" id="KAI0093394.1"/>
    </source>
</evidence>